<dbReference type="EMBL" id="KV441553">
    <property type="protein sequence ID" value="OAG04677.1"/>
    <property type="molecule type" value="Genomic_DNA"/>
</dbReference>
<organism evidence="1 2">
    <name type="scientific">Paraphaeosphaeria sporulosa</name>
    <dbReference type="NCBI Taxonomy" id="1460663"/>
    <lineage>
        <taxon>Eukaryota</taxon>
        <taxon>Fungi</taxon>
        <taxon>Dikarya</taxon>
        <taxon>Ascomycota</taxon>
        <taxon>Pezizomycotina</taxon>
        <taxon>Dothideomycetes</taxon>
        <taxon>Pleosporomycetidae</taxon>
        <taxon>Pleosporales</taxon>
        <taxon>Massarineae</taxon>
        <taxon>Didymosphaeriaceae</taxon>
        <taxon>Paraphaeosphaeria</taxon>
    </lineage>
</organism>
<dbReference type="RefSeq" id="XP_018035042.1">
    <property type="nucleotide sequence ID" value="XM_018182966.1"/>
</dbReference>
<accession>A0A177CCZ4</accession>
<proteinExistence type="predicted"/>
<dbReference type="Proteomes" id="UP000077069">
    <property type="component" value="Unassembled WGS sequence"/>
</dbReference>
<sequence>MPSTSDATAALATLSLIKPTPAIRDLRALLTDAERMQHSFDDRPALRASPARRELLHEVLKDLLGLRNQVFTRYKRDLTGKGKATSSEEGGVDGDGHADNTAYGNVFAEVGAVIEELRLWGKVEKLLGGVLEGCRVEGVFSSEQMRVLKGACEPGFDWGFGG</sequence>
<dbReference type="AlphaFoldDB" id="A0A177CCZ4"/>
<dbReference type="GeneID" id="28766452"/>
<keyword evidence="2" id="KW-1185">Reference proteome</keyword>
<evidence type="ECO:0000313" key="2">
    <source>
        <dbReference type="Proteomes" id="UP000077069"/>
    </source>
</evidence>
<dbReference type="InParanoid" id="A0A177CCZ4"/>
<gene>
    <name evidence="1" type="ORF">CC84DRAFT_1218107</name>
</gene>
<protein>
    <submittedName>
        <fullName evidence="1">Uncharacterized protein</fullName>
    </submittedName>
</protein>
<reference evidence="1 2" key="1">
    <citation type="submission" date="2016-05" db="EMBL/GenBank/DDBJ databases">
        <title>Comparative analysis of secretome profiles of manganese(II)-oxidizing ascomycete fungi.</title>
        <authorList>
            <consortium name="DOE Joint Genome Institute"/>
            <person name="Zeiner C.A."/>
            <person name="Purvine S.O."/>
            <person name="Zink E.M."/>
            <person name="Wu S."/>
            <person name="Pasa-Tolic L."/>
            <person name="Chaput D.L."/>
            <person name="Haridas S."/>
            <person name="Grigoriev I.V."/>
            <person name="Santelli C.M."/>
            <person name="Hansel C.M."/>
        </authorList>
    </citation>
    <scope>NUCLEOTIDE SEQUENCE [LARGE SCALE GENOMIC DNA]</scope>
    <source>
        <strain evidence="1 2">AP3s5-JAC2a</strain>
    </source>
</reference>
<name>A0A177CCZ4_9PLEO</name>
<dbReference type="OrthoDB" id="10439824at2759"/>
<evidence type="ECO:0000313" key="1">
    <source>
        <dbReference type="EMBL" id="OAG04677.1"/>
    </source>
</evidence>